<dbReference type="PANTHER" id="PTHR33337">
    <property type="entry name" value="GFA DOMAIN-CONTAINING PROTEIN"/>
    <property type="match status" value="1"/>
</dbReference>
<name>A0ABY2X646_9RHOB</name>
<evidence type="ECO:0000256" key="2">
    <source>
        <dbReference type="ARBA" id="ARBA00022723"/>
    </source>
</evidence>
<dbReference type="SUPFAM" id="SSF51316">
    <property type="entry name" value="Mss4-like"/>
    <property type="match status" value="1"/>
</dbReference>
<evidence type="ECO:0000313" key="6">
    <source>
        <dbReference type="EMBL" id="TMV10920.1"/>
    </source>
</evidence>
<feature type="domain" description="CENP-V/GFA" evidence="5">
    <location>
        <begin position="1"/>
        <end position="113"/>
    </location>
</feature>
<reference evidence="6 7" key="1">
    <citation type="submission" date="2019-05" db="EMBL/GenBank/DDBJ databases">
        <title>Marivita sp. nov. isolated from sea sediment.</title>
        <authorList>
            <person name="Kim W."/>
        </authorList>
    </citation>
    <scope>NUCLEOTIDE SEQUENCE [LARGE SCALE GENOMIC DNA]</scope>
    <source>
        <strain evidence="6 7">CAU 1492</strain>
    </source>
</reference>
<gene>
    <name evidence="6" type="ORF">FGK64_18730</name>
</gene>
<dbReference type="Gene3D" id="3.90.1590.10">
    <property type="entry name" value="glutathione-dependent formaldehyde- activating enzyme (gfa)"/>
    <property type="match status" value="1"/>
</dbReference>
<evidence type="ECO:0000313" key="7">
    <source>
        <dbReference type="Proteomes" id="UP001191082"/>
    </source>
</evidence>
<evidence type="ECO:0000256" key="4">
    <source>
        <dbReference type="ARBA" id="ARBA00023239"/>
    </source>
</evidence>
<dbReference type="InterPro" id="IPR011057">
    <property type="entry name" value="Mss4-like_sf"/>
</dbReference>
<protein>
    <submittedName>
        <fullName evidence="6">GFA family protein</fullName>
    </submittedName>
</protein>
<proteinExistence type="inferred from homology"/>
<keyword evidence="7" id="KW-1185">Reference proteome</keyword>
<evidence type="ECO:0000259" key="5">
    <source>
        <dbReference type="PROSITE" id="PS51891"/>
    </source>
</evidence>
<organism evidence="6 7">
    <name type="scientific">Arenibacterium halophilum</name>
    <dbReference type="NCBI Taxonomy" id="2583821"/>
    <lineage>
        <taxon>Bacteria</taxon>
        <taxon>Pseudomonadati</taxon>
        <taxon>Pseudomonadota</taxon>
        <taxon>Alphaproteobacteria</taxon>
        <taxon>Rhodobacterales</taxon>
        <taxon>Paracoccaceae</taxon>
        <taxon>Arenibacterium</taxon>
    </lineage>
</organism>
<keyword evidence="4" id="KW-0456">Lyase</keyword>
<sequence>MCGAVRFTATDVPATFGACHCEMCRRWAGSAFLGVSVPVSSVTWQGEPHIRTLQSSDWAERAWCQRCGTGLYYHVTDGPHAANYEIPIGILDDASGLDFTSEIFIDHKPAAYTFAGDRTRLTRAETLARFGISEEGE</sequence>
<evidence type="ECO:0000256" key="1">
    <source>
        <dbReference type="ARBA" id="ARBA00005495"/>
    </source>
</evidence>
<comment type="caution">
    <text evidence="6">The sequence shown here is derived from an EMBL/GenBank/DDBJ whole genome shotgun (WGS) entry which is preliminary data.</text>
</comment>
<evidence type="ECO:0000256" key="3">
    <source>
        <dbReference type="ARBA" id="ARBA00022833"/>
    </source>
</evidence>
<keyword evidence="2" id="KW-0479">Metal-binding</keyword>
<dbReference type="PANTHER" id="PTHR33337:SF40">
    <property type="entry name" value="CENP-V_GFA DOMAIN-CONTAINING PROTEIN-RELATED"/>
    <property type="match status" value="1"/>
</dbReference>
<accession>A0ABY2X646</accession>
<dbReference type="Pfam" id="PF04828">
    <property type="entry name" value="GFA"/>
    <property type="match status" value="1"/>
</dbReference>
<keyword evidence="3" id="KW-0862">Zinc</keyword>
<comment type="similarity">
    <text evidence="1">Belongs to the Gfa family.</text>
</comment>
<dbReference type="Proteomes" id="UP001191082">
    <property type="component" value="Unassembled WGS sequence"/>
</dbReference>
<dbReference type="InterPro" id="IPR006913">
    <property type="entry name" value="CENP-V/GFA"/>
</dbReference>
<dbReference type="EMBL" id="VCPC01000004">
    <property type="protein sequence ID" value="TMV10920.1"/>
    <property type="molecule type" value="Genomic_DNA"/>
</dbReference>
<dbReference type="PROSITE" id="PS51891">
    <property type="entry name" value="CENP_V_GFA"/>
    <property type="match status" value="1"/>
</dbReference>